<proteinExistence type="predicted"/>
<evidence type="ECO:0000313" key="22">
    <source>
        <dbReference type="Proteomes" id="UP000651452"/>
    </source>
</evidence>
<dbReference type="InterPro" id="IPR036259">
    <property type="entry name" value="MFS_trans_sf"/>
</dbReference>
<keyword evidence="19" id="KW-1133">Transmembrane helix</keyword>
<evidence type="ECO:0000256" key="12">
    <source>
        <dbReference type="ARBA" id="ARBA00044912"/>
    </source>
</evidence>
<comment type="catalytic activity">
    <reaction evidence="7">
        <text>L-alpha-aminoacyl-L-lysine(out) = L-alpha-aminoacyl-L-lysine(in)</text>
        <dbReference type="Rhea" id="RHEA:79383"/>
        <dbReference type="ChEBI" id="CHEBI:229966"/>
    </reaction>
</comment>
<dbReference type="Gene3D" id="1.20.1250.20">
    <property type="entry name" value="MFS general substrate transporter like domains"/>
    <property type="match status" value="2"/>
</dbReference>
<evidence type="ECO:0000256" key="6">
    <source>
        <dbReference type="ARBA" id="ARBA00044891"/>
    </source>
</evidence>
<feature type="transmembrane region" description="Helical" evidence="19">
    <location>
        <begin position="443"/>
        <end position="464"/>
    </location>
</feature>
<dbReference type="PANTHER" id="PTHR23512:SF12">
    <property type="entry name" value="TRANSPORTER, PUTATIVE (AFU_ORTHOLOGUE AFUA_4G00260)-RELATED"/>
    <property type="match status" value="1"/>
</dbReference>
<dbReference type="InterPro" id="IPR020846">
    <property type="entry name" value="MFS_dom"/>
</dbReference>
<evidence type="ECO:0000256" key="5">
    <source>
        <dbReference type="ARBA" id="ARBA00044884"/>
    </source>
</evidence>
<dbReference type="PANTHER" id="PTHR23512">
    <property type="entry name" value="MAJOR FACILITATOR SUPERFAMILY DOMAIN-CONTAINING PROTEIN 1"/>
    <property type="match status" value="1"/>
</dbReference>
<comment type="catalytic activity">
    <reaction evidence="14">
        <text>L-lysyl-glycine(out) = L-lysyl-glycine(in)</text>
        <dbReference type="Rhea" id="RHEA:79407"/>
        <dbReference type="ChEBI" id="CHEBI:191202"/>
    </reaction>
</comment>
<feature type="transmembrane region" description="Helical" evidence="19">
    <location>
        <begin position="102"/>
        <end position="124"/>
    </location>
</feature>
<evidence type="ECO:0000256" key="3">
    <source>
        <dbReference type="ARBA" id="ARBA00044878"/>
    </source>
</evidence>
<comment type="subunit">
    <text evidence="18">Homodimer. Interacts with lysosomal protein GLMP (via lumenal domain); the interaction starts while both proteins are still in the endoplasmic reticulum and is required for stabilization of MFSD1 in lysosomes but has no direct effect on its targeting to lysosomes or transporter activity.</text>
</comment>
<comment type="catalytic activity">
    <reaction evidence="13">
        <text>L-alanyl-L-lysine(out) = L-alanyl-L-lysine(in)</text>
        <dbReference type="Rhea" id="RHEA:79415"/>
        <dbReference type="ChEBI" id="CHEBI:192470"/>
    </reaction>
</comment>
<comment type="catalytic activity">
    <reaction evidence="12">
        <text>L-histidyl-L-alpha-amino acid(out) = L-histidyl-L-alpha-amino acid(in)</text>
        <dbReference type="Rhea" id="RHEA:79379"/>
        <dbReference type="ChEBI" id="CHEBI:229964"/>
    </reaction>
</comment>
<evidence type="ECO:0000256" key="1">
    <source>
        <dbReference type="ARBA" id="ARBA00004141"/>
    </source>
</evidence>
<organism evidence="21 22">
    <name type="scientific">Ascochyta lentis</name>
    <dbReference type="NCBI Taxonomy" id="205686"/>
    <lineage>
        <taxon>Eukaryota</taxon>
        <taxon>Fungi</taxon>
        <taxon>Dikarya</taxon>
        <taxon>Ascomycota</taxon>
        <taxon>Pezizomycotina</taxon>
        <taxon>Dothideomycetes</taxon>
        <taxon>Pleosporomycetidae</taxon>
        <taxon>Pleosporales</taxon>
        <taxon>Pleosporineae</taxon>
        <taxon>Didymellaceae</taxon>
        <taxon>Ascochyta</taxon>
    </lineage>
</organism>
<evidence type="ECO:0000256" key="15">
    <source>
        <dbReference type="ARBA" id="ARBA00044985"/>
    </source>
</evidence>
<comment type="subcellular location">
    <subcellularLocation>
        <location evidence="1">Membrane</location>
        <topology evidence="1">Multi-pass membrane protein</topology>
    </subcellularLocation>
</comment>
<name>A0A8H7ITE0_9PLEO</name>
<reference evidence="21" key="2">
    <citation type="submission" date="2020-09" db="EMBL/GenBank/DDBJ databases">
        <title>Reference genome assembly for Australian Ascochyta lentis isolate Al4.</title>
        <authorList>
            <person name="Lee R.C."/>
            <person name="Farfan-Caceres L.M."/>
            <person name="Debler J.W."/>
            <person name="Williams A.H."/>
            <person name="Henares B.M."/>
        </authorList>
    </citation>
    <scope>NUCLEOTIDE SEQUENCE</scope>
    <source>
        <strain evidence="21">Al4</strain>
    </source>
</reference>
<dbReference type="Proteomes" id="UP000651452">
    <property type="component" value="Unassembled WGS sequence"/>
</dbReference>
<gene>
    <name evidence="21" type="ORF">EKO04_010530</name>
</gene>
<comment type="catalytic activity">
    <reaction evidence="4">
        <text>L-alpha-aminoacyl-L-arginine(out) = L-alpha-aminoacyl-L-arginine(in)</text>
        <dbReference type="Rhea" id="RHEA:79367"/>
        <dbReference type="ChEBI" id="CHEBI:229968"/>
    </reaction>
</comment>
<dbReference type="PROSITE" id="PS50850">
    <property type="entry name" value="MFS"/>
    <property type="match status" value="1"/>
</dbReference>
<evidence type="ECO:0000256" key="17">
    <source>
        <dbReference type="ARBA" id="ARBA00045709"/>
    </source>
</evidence>
<evidence type="ECO:0000259" key="20">
    <source>
        <dbReference type="PROSITE" id="PS50850"/>
    </source>
</evidence>
<dbReference type="EMBL" id="RZGK01000020">
    <property type="protein sequence ID" value="KAF9691594.1"/>
    <property type="molecule type" value="Genomic_DNA"/>
</dbReference>
<evidence type="ECO:0000256" key="16">
    <source>
        <dbReference type="ARBA" id="ARBA00045018"/>
    </source>
</evidence>
<comment type="catalytic activity">
    <reaction evidence="8">
        <text>L-aspartyl-L-lysine(out) = L-aspartyl-L-lysine(in)</text>
        <dbReference type="Rhea" id="RHEA:79411"/>
        <dbReference type="ChEBI" id="CHEBI:229953"/>
    </reaction>
</comment>
<comment type="caution">
    <text evidence="21">The sequence shown here is derived from an EMBL/GenBank/DDBJ whole genome shotgun (WGS) entry which is preliminary data.</text>
</comment>
<evidence type="ECO:0000256" key="11">
    <source>
        <dbReference type="ARBA" id="ARBA00044903"/>
    </source>
</evidence>
<dbReference type="SUPFAM" id="SSF103473">
    <property type="entry name" value="MFS general substrate transporter"/>
    <property type="match status" value="1"/>
</dbReference>
<evidence type="ECO:0000256" key="8">
    <source>
        <dbReference type="ARBA" id="ARBA00044898"/>
    </source>
</evidence>
<feature type="transmembrane region" description="Helical" evidence="19">
    <location>
        <begin position="221"/>
        <end position="246"/>
    </location>
</feature>
<dbReference type="Pfam" id="PF07690">
    <property type="entry name" value="MFS_1"/>
    <property type="match status" value="2"/>
</dbReference>
<feature type="domain" description="Major facilitator superfamily (MFS) profile" evidence="20">
    <location>
        <begin position="64"/>
        <end position="466"/>
    </location>
</feature>
<evidence type="ECO:0000256" key="7">
    <source>
        <dbReference type="ARBA" id="ARBA00044893"/>
    </source>
</evidence>
<feature type="transmembrane region" description="Helical" evidence="19">
    <location>
        <begin position="155"/>
        <end position="173"/>
    </location>
</feature>
<dbReference type="GO" id="GO:0022857">
    <property type="term" value="F:transmembrane transporter activity"/>
    <property type="evidence" value="ECO:0007669"/>
    <property type="project" value="InterPro"/>
</dbReference>
<comment type="catalytic activity">
    <reaction evidence="10">
        <text>L-lysyl-L-lysine(out) = L-lysyl-L-lysine(in)</text>
        <dbReference type="Rhea" id="RHEA:79403"/>
        <dbReference type="ChEBI" id="CHEBI:229956"/>
    </reaction>
</comment>
<comment type="catalytic activity">
    <reaction evidence="9">
        <text>L-arginyl-L-alpha-amino acid(out) = L-arginyl-L-alpha-amino acid(in)</text>
        <dbReference type="Rhea" id="RHEA:79371"/>
        <dbReference type="ChEBI" id="CHEBI:84315"/>
    </reaction>
</comment>
<protein>
    <recommendedName>
        <fullName evidence="15">Lysosomal dipeptide transporter MFSD1</fullName>
    </recommendedName>
    <alternativeName>
        <fullName evidence="16">Major facilitator superfamily domain-containing protein 1</fullName>
    </alternativeName>
</protein>
<keyword evidence="19" id="KW-0812">Transmembrane</keyword>
<keyword evidence="22" id="KW-1185">Reference proteome</keyword>
<feature type="transmembrane region" description="Helical" evidence="19">
    <location>
        <begin position="180"/>
        <end position="201"/>
    </location>
</feature>
<comment type="catalytic activity">
    <reaction evidence="5">
        <text>L-alpha-aminoacyl-L-histidine(out) = L-alpha-aminoacyl-L-histidine(in)</text>
        <dbReference type="Rhea" id="RHEA:79375"/>
        <dbReference type="ChEBI" id="CHEBI:229967"/>
    </reaction>
</comment>
<comment type="catalytic activity">
    <reaction evidence="11">
        <text>L-arginyl-glycine(out) = L-arginyl-glycine(in)</text>
        <dbReference type="Rhea" id="RHEA:79391"/>
        <dbReference type="ChEBI" id="CHEBI:229955"/>
    </reaction>
</comment>
<comment type="catalytic activity">
    <reaction evidence="3">
        <text>L-histidyl-glycine(out) = L-histidyl-glycine(in)</text>
        <dbReference type="Rhea" id="RHEA:79395"/>
        <dbReference type="ChEBI" id="CHEBI:229957"/>
    </reaction>
</comment>
<keyword evidence="19" id="KW-0472">Membrane</keyword>
<evidence type="ECO:0000256" key="2">
    <source>
        <dbReference type="ARBA" id="ARBA00044876"/>
    </source>
</evidence>
<evidence type="ECO:0000256" key="4">
    <source>
        <dbReference type="ARBA" id="ARBA00044881"/>
    </source>
</evidence>
<evidence type="ECO:0000313" key="21">
    <source>
        <dbReference type="EMBL" id="KAF9691594.1"/>
    </source>
</evidence>
<dbReference type="AlphaFoldDB" id="A0A8H7ITE0"/>
<evidence type="ECO:0000256" key="14">
    <source>
        <dbReference type="ARBA" id="ARBA00044924"/>
    </source>
</evidence>
<sequence>MASDPSTQIQAKQLDVSIIPITPLPFKGCKVEVDHQPTDLDKPFEHVRLDFNSAAHIIPWKYKILALVCVVSLPIGQTWTGASLGPLKNTLRQELGISNTQFGVISASDAIVNSIWPIIGGMLLDWFGPNIIVICCTGVILVGSTLAGLAINLEMWRLLAGGHILMGFGIAVLDSATQKFFYHWFGAGGLALAFGLESAVARTIDLVAGMAAIPIRDSTGWYGWTFWISAVFCAFSFLVAIAYLLFERFVVPSNFSLRSARKEAQETDIQTKKLSFASITTLPWAFWMLPMTQLLQSGAAGGFNTSSADIIRMRGFTEAVAGYLSSAQSILPIVLSPVLGLFIDRYGHRFHFVALAPVFWIISCALLGWSSVHLLVALVFSSLAGVINSMPLQVCIPLLVADQSKLGTAFGIWRAFNNSGSTIVDIVFGVLQDSTKDNAYPRVLLFAIGVKVLAFLLGLTYIFVDYKALRKSITLTRRQREDCESKISDPKFHPLTRREMVMSVSYAGLGLLGSIIISAWVVFIRYLL</sequence>
<feature type="transmembrane region" description="Helical" evidence="19">
    <location>
        <begin position="323"/>
        <end position="343"/>
    </location>
</feature>
<dbReference type="OrthoDB" id="424834at2759"/>
<evidence type="ECO:0000256" key="19">
    <source>
        <dbReference type="SAM" id="Phobius"/>
    </source>
</evidence>
<accession>A0A8H7ITE0</accession>
<dbReference type="GO" id="GO:0016020">
    <property type="term" value="C:membrane"/>
    <property type="evidence" value="ECO:0007669"/>
    <property type="project" value="UniProtKB-SubCell"/>
</dbReference>
<evidence type="ECO:0000256" key="9">
    <source>
        <dbReference type="ARBA" id="ARBA00044899"/>
    </source>
</evidence>
<feature type="transmembrane region" description="Helical" evidence="19">
    <location>
        <begin position="350"/>
        <end position="369"/>
    </location>
</feature>
<comment type="catalytic activity">
    <reaction evidence="2">
        <text>L-lysyl-L-alanine(out) = L-lysyl-L-alanine(in)</text>
        <dbReference type="Rhea" id="RHEA:79399"/>
        <dbReference type="ChEBI" id="CHEBI:229954"/>
    </reaction>
</comment>
<feature type="transmembrane region" description="Helical" evidence="19">
    <location>
        <begin position="64"/>
        <end position="82"/>
    </location>
</feature>
<evidence type="ECO:0000256" key="18">
    <source>
        <dbReference type="ARBA" id="ARBA00046376"/>
    </source>
</evidence>
<evidence type="ECO:0000256" key="13">
    <source>
        <dbReference type="ARBA" id="ARBA00044919"/>
    </source>
</evidence>
<dbReference type="InterPro" id="IPR011701">
    <property type="entry name" value="MFS"/>
</dbReference>
<comment type="catalytic activity">
    <reaction evidence="6">
        <text>L-lysyl-L-alpha-amino acid(out) = L-lysyl-L-alpha-amino acid(in)</text>
        <dbReference type="Rhea" id="RHEA:79387"/>
        <dbReference type="ChEBI" id="CHEBI:229965"/>
    </reaction>
</comment>
<feature type="transmembrane region" description="Helical" evidence="19">
    <location>
        <begin position="131"/>
        <end position="149"/>
    </location>
</feature>
<feature type="transmembrane region" description="Helical" evidence="19">
    <location>
        <begin position="506"/>
        <end position="527"/>
    </location>
</feature>
<evidence type="ECO:0000256" key="10">
    <source>
        <dbReference type="ARBA" id="ARBA00044900"/>
    </source>
</evidence>
<dbReference type="InterPro" id="IPR052187">
    <property type="entry name" value="MFSD1"/>
</dbReference>
<comment type="function">
    <text evidence="17">Lysosomal dipeptide uniporter that selectively exports lysine, arginine or histidine-containing dipeptides with a net positive charge from the lysosome lumen into the cytosol. Could play a role in a specific type of protein O-glycosylation indirectly regulating macrophages migration and tissue invasion. Also essential for liver homeostasis.</text>
</comment>
<reference evidence="21" key="1">
    <citation type="submission" date="2018-12" db="EMBL/GenBank/DDBJ databases">
        <authorList>
            <person name="Syme R.A."/>
            <person name="Farfan-Caceres L."/>
            <person name="Lichtenzveig J."/>
        </authorList>
    </citation>
    <scope>NUCLEOTIDE SEQUENCE</scope>
    <source>
        <strain evidence="21">Al4</strain>
    </source>
</reference>